<dbReference type="InterPro" id="IPR036259">
    <property type="entry name" value="MFS_trans_sf"/>
</dbReference>
<evidence type="ECO:0000256" key="1">
    <source>
        <dbReference type="ARBA" id="ARBA00004141"/>
    </source>
</evidence>
<evidence type="ECO:0000313" key="12">
    <source>
        <dbReference type="Proteomes" id="UP001194746"/>
    </source>
</evidence>
<dbReference type="GO" id="GO:0005886">
    <property type="term" value="C:plasma membrane"/>
    <property type="evidence" value="ECO:0007669"/>
    <property type="project" value="TreeGrafter"/>
</dbReference>
<protein>
    <recommendedName>
        <fullName evidence="10">Major facilitator superfamily (MFS) profile domain-containing protein</fullName>
    </recommendedName>
</protein>
<feature type="transmembrane region" description="Helical" evidence="9">
    <location>
        <begin position="249"/>
        <end position="270"/>
    </location>
</feature>
<dbReference type="AlphaFoldDB" id="A0AAD4CM85"/>
<dbReference type="EMBL" id="VCAU01000041">
    <property type="protein sequence ID" value="KAF9888922.1"/>
    <property type="molecule type" value="Genomic_DNA"/>
</dbReference>
<feature type="transmembrane region" description="Helical" evidence="9">
    <location>
        <begin position="526"/>
        <end position="545"/>
    </location>
</feature>
<feature type="compositionally biased region" description="Basic and acidic residues" evidence="8">
    <location>
        <begin position="12"/>
        <end position="24"/>
    </location>
</feature>
<sequence>MAETSTAPATGEKSHEPTAEDRGPDQVLQGSPTEDTREGDGRLPAKKKTWRFWAVFPALCVTTFLSALDTSILSTALPTISRDIHAGEAYMWITNSYILSSTVVLPLFGQTANIFGRRWMVILSVVIFAVGSGMAGGANSTALLITGRTIQGIGGGGINTLVDIVICDLVPLRQRGKYVALMAAVWAVGTVIGPVLGGAFAQYVSWRWVFYINLPLCGASLILLVLFLRVTHPRRPGTTVWTQLQRVDLLGNGILTAAVVSILLGLTWAGTIHPWSSWRVLLPLILGLAGFLLFYLHQTSRFCREPSIPLGVFSSATAGCALWIAFIQSVLLYWVGYFLPVYFQAIRSSTATESGLYVLPITAAIAPFGIVTGVLIAMTGKYRIFHFLGYIFLTTASGLFSLLDNHSPARDWAGFQVLFGAGSGMIFSSTLPPIQATLPESDVATATSTWAFMRSFGCIWGIAVPTTIFNARIQELLCRVSDGTLRERMAGGGAYAMASEGLMRTLRDTPRLMEEVLGVYQDAMRWVWWIAIPFGGIGLLLCLPIKQLALSNDLHTDFGLQDSEGSREN</sequence>
<feature type="domain" description="Major facilitator superfamily (MFS) profile" evidence="10">
    <location>
        <begin position="55"/>
        <end position="511"/>
    </location>
</feature>
<dbReference type="PRINTS" id="PR01036">
    <property type="entry name" value="TCRTETB"/>
</dbReference>
<keyword evidence="7" id="KW-0325">Glycoprotein</keyword>
<dbReference type="Gene3D" id="1.20.1250.20">
    <property type="entry name" value="MFS general substrate transporter like domains"/>
    <property type="match status" value="1"/>
</dbReference>
<gene>
    <name evidence="11" type="ORF">FE257_008091</name>
</gene>
<dbReference type="PANTHER" id="PTHR23501:SF187">
    <property type="entry name" value="MAJOR FACILITATOR SUPERFAMILY (MFS) PROFILE DOMAIN-CONTAINING PROTEIN"/>
    <property type="match status" value="1"/>
</dbReference>
<evidence type="ECO:0000256" key="2">
    <source>
        <dbReference type="ARBA" id="ARBA00008335"/>
    </source>
</evidence>
<keyword evidence="12" id="KW-1185">Reference proteome</keyword>
<dbReference type="PROSITE" id="PS50850">
    <property type="entry name" value="MFS"/>
    <property type="match status" value="1"/>
</dbReference>
<feature type="transmembrane region" description="Helical" evidence="9">
    <location>
        <begin position="208"/>
        <end position="228"/>
    </location>
</feature>
<feature type="transmembrane region" description="Helical" evidence="9">
    <location>
        <begin position="355"/>
        <end position="377"/>
    </location>
</feature>
<dbReference type="Pfam" id="PF07690">
    <property type="entry name" value="MFS_1"/>
    <property type="match status" value="1"/>
</dbReference>
<organism evidence="11 12">
    <name type="scientific">Aspergillus nanangensis</name>
    <dbReference type="NCBI Taxonomy" id="2582783"/>
    <lineage>
        <taxon>Eukaryota</taxon>
        <taxon>Fungi</taxon>
        <taxon>Dikarya</taxon>
        <taxon>Ascomycota</taxon>
        <taxon>Pezizomycotina</taxon>
        <taxon>Eurotiomycetes</taxon>
        <taxon>Eurotiomycetidae</taxon>
        <taxon>Eurotiales</taxon>
        <taxon>Aspergillaceae</taxon>
        <taxon>Aspergillus</taxon>
        <taxon>Aspergillus subgen. Circumdati</taxon>
    </lineage>
</organism>
<feature type="transmembrane region" description="Helical" evidence="9">
    <location>
        <begin position="178"/>
        <end position="202"/>
    </location>
</feature>
<evidence type="ECO:0000256" key="4">
    <source>
        <dbReference type="ARBA" id="ARBA00022692"/>
    </source>
</evidence>
<dbReference type="GO" id="GO:0022857">
    <property type="term" value="F:transmembrane transporter activity"/>
    <property type="evidence" value="ECO:0007669"/>
    <property type="project" value="InterPro"/>
</dbReference>
<reference evidence="11" key="2">
    <citation type="submission" date="2020-02" db="EMBL/GenBank/DDBJ databases">
        <authorList>
            <person name="Gilchrist C.L.M."/>
            <person name="Chooi Y.-H."/>
        </authorList>
    </citation>
    <scope>NUCLEOTIDE SEQUENCE</scope>
    <source>
        <strain evidence="11">MST-FP2251</strain>
    </source>
</reference>
<keyword evidence="4 9" id="KW-0812">Transmembrane</keyword>
<feature type="transmembrane region" description="Helical" evidence="9">
    <location>
        <begin position="308"/>
        <end position="335"/>
    </location>
</feature>
<comment type="similarity">
    <text evidence="2">Belongs to the major facilitator superfamily.</text>
</comment>
<keyword evidence="5 9" id="KW-1133">Transmembrane helix</keyword>
<comment type="caution">
    <text evidence="11">The sequence shown here is derived from an EMBL/GenBank/DDBJ whole genome shotgun (WGS) entry which is preliminary data.</text>
</comment>
<feature type="transmembrane region" description="Helical" evidence="9">
    <location>
        <begin position="120"/>
        <end position="138"/>
    </location>
</feature>
<dbReference type="SUPFAM" id="SSF103473">
    <property type="entry name" value="MFS general substrate transporter"/>
    <property type="match status" value="1"/>
</dbReference>
<evidence type="ECO:0000256" key="7">
    <source>
        <dbReference type="ARBA" id="ARBA00023180"/>
    </source>
</evidence>
<feature type="transmembrane region" description="Helical" evidence="9">
    <location>
        <begin position="276"/>
        <end position="296"/>
    </location>
</feature>
<name>A0AAD4CM85_ASPNN</name>
<proteinExistence type="inferred from homology"/>
<feature type="transmembrane region" description="Helical" evidence="9">
    <location>
        <begin position="89"/>
        <end position="108"/>
    </location>
</feature>
<keyword evidence="6 9" id="KW-0472">Membrane</keyword>
<dbReference type="InterPro" id="IPR011701">
    <property type="entry name" value="MFS"/>
</dbReference>
<feature type="transmembrane region" description="Helical" evidence="9">
    <location>
        <begin position="150"/>
        <end position="171"/>
    </location>
</feature>
<accession>A0AAD4CM85</accession>
<dbReference type="Proteomes" id="UP001194746">
    <property type="component" value="Unassembled WGS sequence"/>
</dbReference>
<dbReference type="Gene3D" id="1.20.1720.10">
    <property type="entry name" value="Multidrug resistance protein D"/>
    <property type="match status" value="1"/>
</dbReference>
<evidence type="ECO:0000259" key="10">
    <source>
        <dbReference type="PROSITE" id="PS50850"/>
    </source>
</evidence>
<keyword evidence="3" id="KW-0813">Transport</keyword>
<comment type="subcellular location">
    <subcellularLocation>
        <location evidence="1">Membrane</location>
        <topology evidence="1">Multi-pass membrane protein</topology>
    </subcellularLocation>
</comment>
<evidence type="ECO:0000256" key="5">
    <source>
        <dbReference type="ARBA" id="ARBA00022989"/>
    </source>
</evidence>
<evidence type="ECO:0000256" key="9">
    <source>
        <dbReference type="SAM" id="Phobius"/>
    </source>
</evidence>
<evidence type="ECO:0000256" key="8">
    <source>
        <dbReference type="SAM" id="MobiDB-lite"/>
    </source>
</evidence>
<evidence type="ECO:0000313" key="11">
    <source>
        <dbReference type="EMBL" id="KAF9888922.1"/>
    </source>
</evidence>
<evidence type="ECO:0000256" key="3">
    <source>
        <dbReference type="ARBA" id="ARBA00022448"/>
    </source>
</evidence>
<feature type="transmembrane region" description="Helical" evidence="9">
    <location>
        <begin position="384"/>
        <end position="403"/>
    </location>
</feature>
<feature type="region of interest" description="Disordered" evidence="8">
    <location>
        <begin position="1"/>
        <end position="42"/>
    </location>
</feature>
<dbReference type="PANTHER" id="PTHR23501">
    <property type="entry name" value="MAJOR FACILITATOR SUPERFAMILY"/>
    <property type="match status" value="1"/>
</dbReference>
<evidence type="ECO:0000256" key="6">
    <source>
        <dbReference type="ARBA" id="ARBA00023136"/>
    </source>
</evidence>
<dbReference type="InterPro" id="IPR020846">
    <property type="entry name" value="MFS_dom"/>
</dbReference>
<dbReference type="CDD" id="cd17502">
    <property type="entry name" value="MFS_Azr1_MDR_like"/>
    <property type="match status" value="1"/>
</dbReference>
<feature type="transmembrane region" description="Helical" evidence="9">
    <location>
        <begin position="52"/>
        <end position="77"/>
    </location>
</feature>
<dbReference type="FunFam" id="1.20.1720.10:FF:000037">
    <property type="entry name" value="WGS project CABT00000000 data, contig 2.4"/>
    <property type="match status" value="1"/>
</dbReference>
<reference evidence="11" key="1">
    <citation type="journal article" date="2019" name="Beilstein J. Org. Chem.">
        <title>Nanangenines: drimane sesquiterpenoids as the dominant metabolite cohort of a novel Australian fungus, Aspergillus nanangensis.</title>
        <authorList>
            <person name="Lacey H.J."/>
            <person name="Gilchrist C.L.M."/>
            <person name="Crombie A."/>
            <person name="Kalaitzis J.A."/>
            <person name="Vuong D."/>
            <person name="Rutledge P.J."/>
            <person name="Turner P."/>
            <person name="Pitt J.I."/>
            <person name="Lacey E."/>
            <person name="Chooi Y.H."/>
            <person name="Piggott A.M."/>
        </authorList>
    </citation>
    <scope>NUCLEOTIDE SEQUENCE</scope>
    <source>
        <strain evidence="11">MST-FP2251</strain>
    </source>
</reference>